<dbReference type="PROSITE" id="PS51257">
    <property type="entry name" value="PROKAR_LIPOPROTEIN"/>
    <property type="match status" value="1"/>
</dbReference>
<proteinExistence type="predicted"/>
<comment type="caution">
    <text evidence="1">The sequence shown here is derived from an EMBL/GenBank/DDBJ whole genome shotgun (WGS) entry which is preliminary data.</text>
</comment>
<reference evidence="1" key="1">
    <citation type="submission" date="2021-03" db="EMBL/GenBank/DDBJ databases">
        <title>Taxonomic study of Clostridium polyendosporum from meadow-gley soil under rice.</title>
        <authorList>
            <person name="Kobayashi H."/>
            <person name="Tanizawa Y."/>
            <person name="Yagura M."/>
        </authorList>
    </citation>
    <scope>NUCLEOTIDE SEQUENCE</scope>
    <source>
        <strain evidence="1">JCM 30710</strain>
    </source>
</reference>
<accession>A0A919S0Y8</accession>
<dbReference type="Proteomes" id="UP000679179">
    <property type="component" value="Unassembled WGS sequence"/>
</dbReference>
<evidence type="ECO:0000313" key="1">
    <source>
        <dbReference type="EMBL" id="GIM29276.1"/>
    </source>
</evidence>
<dbReference type="AlphaFoldDB" id="A0A919S0Y8"/>
<dbReference type="EMBL" id="BOPZ01000015">
    <property type="protein sequence ID" value="GIM29276.1"/>
    <property type="molecule type" value="Genomic_DNA"/>
</dbReference>
<sequence length="47" mass="5403">MIRKLGILFTCFIMGLLITVACTKKSSTKSSVKKLEYNYPNNVMIFR</sequence>
<keyword evidence="2" id="KW-1185">Reference proteome</keyword>
<name>A0A919S0Y8_9CLOT</name>
<organism evidence="1 2">
    <name type="scientific">Clostridium polyendosporum</name>
    <dbReference type="NCBI Taxonomy" id="69208"/>
    <lineage>
        <taxon>Bacteria</taxon>
        <taxon>Bacillati</taxon>
        <taxon>Bacillota</taxon>
        <taxon>Clostridia</taxon>
        <taxon>Eubacteriales</taxon>
        <taxon>Clostridiaceae</taxon>
        <taxon>Clostridium</taxon>
    </lineage>
</organism>
<gene>
    <name evidence="1" type="ORF">CPJCM30710_19420</name>
</gene>
<evidence type="ECO:0000313" key="2">
    <source>
        <dbReference type="Proteomes" id="UP000679179"/>
    </source>
</evidence>
<protein>
    <recommendedName>
        <fullName evidence="3">Lipoprotein</fullName>
    </recommendedName>
</protein>
<evidence type="ECO:0008006" key="3">
    <source>
        <dbReference type="Google" id="ProtNLM"/>
    </source>
</evidence>